<protein>
    <submittedName>
        <fullName evidence="3">Family 2 glycosyl transferase</fullName>
    </submittedName>
</protein>
<dbReference type="EMBL" id="MORL01000001">
    <property type="protein sequence ID" value="OIN61243.1"/>
    <property type="molecule type" value="Genomic_DNA"/>
</dbReference>
<keyword evidence="1" id="KW-1133">Transmembrane helix</keyword>
<organism evidence="3 4">
    <name type="scientific">Arsenicibacter rosenii</name>
    <dbReference type="NCBI Taxonomy" id="1750698"/>
    <lineage>
        <taxon>Bacteria</taxon>
        <taxon>Pseudomonadati</taxon>
        <taxon>Bacteroidota</taxon>
        <taxon>Cytophagia</taxon>
        <taxon>Cytophagales</taxon>
        <taxon>Spirosomataceae</taxon>
        <taxon>Arsenicibacter</taxon>
    </lineage>
</organism>
<proteinExistence type="predicted"/>
<dbReference type="Gene3D" id="3.90.550.10">
    <property type="entry name" value="Spore Coat Polysaccharide Biosynthesis Protein SpsA, Chain A"/>
    <property type="match status" value="1"/>
</dbReference>
<dbReference type="Proteomes" id="UP000181790">
    <property type="component" value="Unassembled WGS sequence"/>
</dbReference>
<dbReference type="Pfam" id="PF00535">
    <property type="entry name" value="Glycos_transf_2"/>
    <property type="match status" value="1"/>
</dbReference>
<keyword evidence="1" id="KW-0472">Membrane</keyword>
<gene>
    <name evidence="3" type="ORF">BLX24_00555</name>
</gene>
<feature type="domain" description="Glycosyltransferase 2-like" evidence="2">
    <location>
        <begin position="4"/>
        <end position="122"/>
    </location>
</feature>
<dbReference type="InterPro" id="IPR029044">
    <property type="entry name" value="Nucleotide-diphossugar_trans"/>
</dbReference>
<name>A0A1S2VR31_9BACT</name>
<evidence type="ECO:0000313" key="4">
    <source>
        <dbReference type="Proteomes" id="UP000181790"/>
    </source>
</evidence>
<evidence type="ECO:0000313" key="3">
    <source>
        <dbReference type="EMBL" id="OIN61243.1"/>
    </source>
</evidence>
<dbReference type="SUPFAM" id="SSF53448">
    <property type="entry name" value="Nucleotide-diphospho-sugar transferases"/>
    <property type="match status" value="1"/>
</dbReference>
<keyword evidence="1" id="KW-0812">Transmembrane</keyword>
<evidence type="ECO:0000259" key="2">
    <source>
        <dbReference type="Pfam" id="PF00535"/>
    </source>
</evidence>
<accession>A0A1S2VR31</accession>
<evidence type="ECO:0000256" key="1">
    <source>
        <dbReference type="SAM" id="Phobius"/>
    </source>
</evidence>
<dbReference type="GO" id="GO:0016740">
    <property type="term" value="F:transferase activity"/>
    <property type="evidence" value="ECO:0007669"/>
    <property type="project" value="UniProtKB-KW"/>
</dbReference>
<sequence length="325" mass="37654">MDVSIIIVNYKTPQLINNCLQSVYTYTKGVTFEVIIVDNNSQDQSREMVCAHFPDVNWIDMGYNAGFSRANNLGMDHAKGRYLMLLNSDTLMVENLLARFVNVLDQQADVAAVGAMQINRDGQVHYDIFDTFGKIRRYFYIIPQHPFFQKLLYKFVPDTVYADPNQVDWLSGACIMTRPSTVAKAGKLDESFFMYGEDVEWGYRLGKQGRLLMLRDAFVVHLEFGSSEEYRQHLVTHINRFKTQAQVSNLLWIRKQYGIGAYLFLILHYMLMVPVVFIWKITVNLRNRDSLLSGLDNQKEFASQVGVFLRFLPETLLNRKGFYKV</sequence>
<feature type="transmembrane region" description="Helical" evidence="1">
    <location>
        <begin position="259"/>
        <end position="279"/>
    </location>
</feature>
<dbReference type="CDD" id="cd04186">
    <property type="entry name" value="GT_2_like_c"/>
    <property type="match status" value="1"/>
</dbReference>
<keyword evidence="4" id="KW-1185">Reference proteome</keyword>
<comment type="caution">
    <text evidence="3">The sequence shown here is derived from an EMBL/GenBank/DDBJ whole genome shotgun (WGS) entry which is preliminary data.</text>
</comment>
<dbReference type="PANTHER" id="PTHR43179:SF7">
    <property type="entry name" value="RHAMNOSYLTRANSFERASE WBBL"/>
    <property type="match status" value="1"/>
</dbReference>
<dbReference type="PANTHER" id="PTHR43179">
    <property type="entry name" value="RHAMNOSYLTRANSFERASE WBBL"/>
    <property type="match status" value="1"/>
</dbReference>
<reference evidence="3 4" key="1">
    <citation type="submission" date="2016-10" db="EMBL/GenBank/DDBJ databases">
        <title>Arsenicibacter rosenii gen. nov., sp. nov., an efficient arsenic-methylating bacterium isolated from an arsenic-contaminated paddy soil.</title>
        <authorList>
            <person name="Huang K."/>
        </authorList>
    </citation>
    <scope>NUCLEOTIDE SEQUENCE [LARGE SCALE GENOMIC DNA]</scope>
    <source>
        <strain evidence="3 4">SM-1</strain>
    </source>
</reference>
<keyword evidence="3" id="KW-0808">Transferase</keyword>
<dbReference type="AlphaFoldDB" id="A0A1S2VR31"/>
<dbReference type="InterPro" id="IPR001173">
    <property type="entry name" value="Glyco_trans_2-like"/>
</dbReference>